<gene>
    <name evidence="1" type="ORF">PR048_006886</name>
</gene>
<evidence type="ECO:0000313" key="1">
    <source>
        <dbReference type="EMBL" id="KAJ8894273.1"/>
    </source>
</evidence>
<dbReference type="EMBL" id="JARBHB010000002">
    <property type="protein sequence ID" value="KAJ8894273.1"/>
    <property type="molecule type" value="Genomic_DNA"/>
</dbReference>
<proteinExistence type="predicted"/>
<protein>
    <submittedName>
        <fullName evidence="1">Uncharacterized protein</fullName>
    </submittedName>
</protein>
<organism evidence="1 2">
    <name type="scientific">Dryococelus australis</name>
    <dbReference type="NCBI Taxonomy" id="614101"/>
    <lineage>
        <taxon>Eukaryota</taxon>
        <taxon>Metazoa</taxon>
        <taxon>Ecdysozoa</taxon>
        <taxon>Arthropoda</taxon>
        <taxon>Hexapoda</taxon>
        <taxon>Insecta</taxon>
        <taxon>Pterygota</taxon>
        <taxon>Neoptera</taxon>
        <taxon>Polyneoptera</taxon>
        <taxon>Phasmatodea</taxon>
        <taxon>Verophasmatodea</taxon>
        <taxon>Anareolatae</taxon>
        <taxon>Phasmatidae</taxon>
        <taxon>Eurycanthinae</taxon>
        <taxon>Dryococelus</taxon>
    </lineage>
</organism>
<sequence>MKHASQRLFVFSSTDGLWHTHFTSNLGHNYSGHLKAIYTTLKRRIFEAREPATNAIFFCLGSPPLHKQGK</sequence>
<evidence type="ECO:0000313" key="2">
    <source>
        <dbReference type="Proteomes" id="UP001159363"/>
    </source>
</evidence>
<dbReference type="Proteomes" id="UP001159363">
    <property type="component" value="Chromosome 2"/>
</dbReference>
<accession>A0ABQ9IC74</accession>
<comment type="caution">
    <text evidence="1">The sequence shown here is derived from an EMBL/GenBank/DDBJ whole genome shotgun (WGS) entry which is preliminary data.</text>
</comment>
<reference evidence="1 2" key="1">
    <citation type="submission" date="2023-02" db="EMBL/GenBank/DDBJ databases">
        <title>LHISI_Scaffold_Assembly.</title>
        <authorList>
            <person name="Stuart O.P."/>
            <person name="Cleave R."/>
            <person name="Magrath M.J.L."/>
            <person name="Mikheyev A.S."/>
        </authorList>
    </citation>
    <scope>NUCLEOTIDE SEQUENCE [LARGE SCALE GENOMIC DNA]</scope>
    <source>
        <strain evidence="1">Daus_M_001</strain>
        <tissue evidence="1">Leg muscle</tissue>
    </source>
</reference>
<name>A0ABQ9IC74_9NEOP</name>
<keyword evidence="2" id="KW-1185">Reference proteome</keyword>